<feature type="region of interest" description="Disordered" evidence="1">
    <location>
        <begin position="58"/>
        <end position="88"/>
    </location>
</feature>
<accession>A0A382F8S2</accession>
<sequence>VGAVEGFASGLLAPLPFGAGQAIIEKTKGFLGAGKGDKEERQAEQAVSFAGRIERGGGEVVGTGSNGAAENGGEVVGGGAGGGKGGGN</sequence>
<evidence type="ECO:0000256" key="1">
    <source>
        <dbReference type="SAM" id="MobiDB-lite"/>
    </source>
</evidence>
<feature type="compositionally biased region" description="Gly residues" evidence="1">
    <location>
        <begin position="74"/>
        <end position="88"/>
    </location>
</feature>
<gene>
    <name evidence="2" type="ORF">METZ01_LOCUS211467</name>
</gene>
<organism evidence="2">
    <name type="scientific">marine metagenome</name>
    <dbReference type="NCBI Taxonomy" id="408172"/>
    <lineage>
        <taxon>unclassified sequences</taxon>
        <taxon>metagenomes</taxon>
        <taxon>ecological metagenomes</taxon>
    </lineage>
</organism>
<name>A0A382F8S2_9ZZZZ</name>
<dbReference type="AlphaFoldDB" id="A0A382F8S2"/>
<protein>
    <submittedName>
        <fullName evidence="2">Uncharacterized protein</fullName>
    </submittedName>
</protein>
<reference evidence="2" key="1">
    <citation type="submission" date="2018-05" db="EMBL/GenBank/DDBJ databases">
        <authorList>
            <person name="Lanie J.A."/>
            <person name="Ng W.-L."/>
            <person name="Kazmierczak K.M."/>
            <person name="Andrzejewski T.M."/>
            <person name="Davidsen T.M."/>
            <person name="Wayne K.J."/>
            <person name="Tettelin H."/>
            <person name="Glass J.I."/>
            <person name="Rusch D."/>
            <person name="Podicherti R."/>
            <person name="Tsui H.-C.T."/>
            <person name="Winkler M.E."/>
        </authorList>
    </citation>
    <scope>NUCLEOTIDE SEQUENCE</scope>
</reference>
<feature type="non-terminal residue" evidence="2">
    <location>
        <position position="1"/>
    </location>
</feature>
<feature type="non-terminal residue" evidence="2">
    <location>
        <position position="88"/>
    </location>
</feature>
<dbReference type="EMBL" id="UINC01048273">
    <property type="protein sequence ID" value="SVB58613.1"/>
    <property type="molecule type" value="Genomic_DNA"/>
</dbReference>
<evidence type="ECO:0000313" key="2">
    <source>
        <dbReference type="EMBL" id="SVB58613.1"/>
    </source>
</evidence>
<proteinExistence type="predicted"/>